<sequence length="171" mass="19792">MTMSDVRIIKKYPNRRLYDTAISSYITLEDVKRLVLDRVEFQVVDARSQEDLTRTILLQIITEQEEQGTPILTTELLEQLIRFYGDTLQGMMSSYLERSLSFFIEQQSSMRNQLQDLVTQTPLGMMSEMAERNLNMWKTMQENFLAASGMQGPAHSTPKKDSDAQPKKNDK</sequence>
<evidence type="ECO:0000256" key="1">
    <source>
        <dbReference type="SAM" id="MobiDB-lite"/>
    </source>
</evidence>
<proteinExistence type="predicted"/>
<feature type="compositionally biased region" description="Basic and acidic residues" evidence="1">
    <location>
        <begin position="158"/>
        <end position="171"/>
    </location>
</feature>
<dbReference type="InterPro" id="IPR010134">
    <property type="entry name" value="PHA_reg_PhaR"/>
</dbReference>
<comment type="caution">
    <text evidence="4">The sequence shown here is derived from an EMBL/GenBank/DDBJ whole genome shotgun (WGS) entry which is preliminary data.</text>
</comment>
<dbReference type="Pfam" id="PF05233">
    <property type="entry name" value="PHB_acc"/>
    <property type="match status" value="1"/>
</dbReference>
<keyword evidence="5" id="KW-1185">Reference proteome</keyword>
<evidence type="ECO:0000313" key="4">
    <source>
        <dbReference type="EMBL" id="RCX29888.1"/>
    </source>
</evidence>
<protein>
    <submittedName>
        <fullName evidence="4">Polyhydroxyalkanoate synthesis repressor PhaR</fullName>
    </submittedName>
</protein>
<dbReference type="Pfam" id="PF07879">
    <property type="entry name" value="PHB_acc_N"/>
    <property type="match status" value="1"/>
</dbReference>
<feature type="domain" description="PHB accumulation regulatory" evidence="2">
    <location>
        <begin position="72"/>
        <end position="111"/>
    </location>
</feature>
<dbReference type="GO" id="GO:0006355">
    <property type="term" value="P:regulation of DNA-templated transcription"/>
    <property type="evidence" value="ECO:0007669"/>
    <property type="project" value="InterPro"/>
</dbReference>
<feature type="region of interest" description="Disordered" evidence="1">
    <location>
        <begin position="148"/>
        <end position="171"/>
    </location>
</feature>
<feature type="domain" description="PHA accumulation regulator DNA-binding N-terminal" evidence="3">
    <location>
        <begin position="8"/>
        <end position="68"/>
    </location>
</feature>
<dbReference type="Proteomes" id="UP000252707">
    <property type="component" value="Unassembled WGS sequence"/>
</dbReference>
<dbReference type="NCBIfam" id="TIGR01848">
    <property type="entry name" value="PHA_reg_PhaR"/>
    <property type="match status" value="1"/>
</dbReference>
<reference evidence="4 5" key="1">
    <citation type="submission" date="2018-07" db="EMBL/GenBank/DDBJ databases">
        <title>Genomic Encyclopedia of Type Strains, Phase IV (KMG-IV): sequencing the most valuable type-strain genomes for metagenomic binning, comparative biology and taxonomic classification.</title>
        <authorList>
            <person name="Goeker M."/>
        </authorList>
    </citation>
    <scope>NUCLEOTIDE SEQUENCE [LARGE SCALE GENOMIC DNA]</scope>
    <source>
        <strain evidence="4 5">DSM 26407</strain>
    </source>
</reference>
<accession>A0A369C9P2</accession>
<dbReference type="EMBL" id="QPJY01000006">
    <property type="protein sequence ID" value="RCX29888.1"/>
    <property type="molecule type" value="Genomic_DNA"/>
</dbReference>
<dbReference type="InterPro" id="IPR012909">
    <property type="entry name" value="PHA_DNA-bd_N"/>
</dbReference>
<evidence type="ECO:0000259" key="2">
    <source>
        <dbReference type="Pfam" id="PF05233"/>
    </source>
</evidence>
<dbReference type="RefSeq" id="WP_245937273.1">
    <property type="nucleotide sequence ID" value="NZ_QPJY01000006.1"/>
</dbReference>
<evidence type="ECO:0000259" key="3">
    <source>
        <dbReference type="Pfam" id="PF07879"/>
    </source>
</evidence>
<dbReference type="InterPro" id="IPR007897">
    <property type="entry name" value="PHB_accumulat"/>
</dbReference>
<name>A0A369C9P2_9GAMM</name>
<gene>
    <name evidence="4" type="ORF">DFQ59_106120</name>
</gene>
<dbReference type="AlphaFoldDB" id="A0A369C9P2"/>
<organism evidence="4 5">
    <name type="scientific">Thioalbus denitrificans</name>
    <dbReference type="NCBI Taxonomy" id="547122"/>
    <lineage>
        <taxon>Bacteria</taxon>
        <taxon>Pseudomonadati</taxon>
        <taxon>Pseudomonadota</taxon>
        <taxon>Gammaproteobacteria</taxon>
        <taxon>Chromatiales</taxon>
        <taxon>Ectothiorhodospiraceae</taxon>
        <taxon>Thioalbus</taxon>
    </lineage>
</organism>
<evidence type="ECO:0000313" key="5">
    <source>
        <dbReference type="Proteomes" id="UP000252707"/>
    </source>
</evidence>